<gene>
    <name evidence="3" type="ORF">MNBD_UNCLBAC01-760</name>
</gene>
<dbReference type="InterPro" id="IPR051257">
    <property type="entry name" value="Diverse_CBS-Domain"/>
</dbReference>
<reference evidence="3" key="1">
    <citation type="submission" date="2018-06" db="EMBL/GenBank/DDBJ databases">
        <authorList>
            <person name="Zhirakovskaya E."/>
        </authorList>
    </citation>
    <scope>NUCLEOTIDE SEQUENCE</scope>
</reference>
<proteinExistence type="predicted"/>
<dbReference type="PROSITE" id="PS51371">
    <property type="entry name" value="CBS"/>
    <property type="match status" value="2"/>
</dbReference>
<dbReference type="EMBL" id="UOGJ01000120">
    <property type="protein sequence ID" value="VAX37147.1"/>
    <property type="molecule type" value="Genomic_DNA"/>
</dbReference>
<dbReference type="SUPFAM" id="SSF54631">
    <property type="entry name" value="CBS-domain pair"/>
    <property type="match status" value="1"/>
</dbReference>
<dbReference type="SMART" id="SM00116">
    <property type="entry name" value="CBS"/>
    <property type="match status" value="2"/>
</dbReference>
<evidence type="ECO:0000259" key="2">
    <source>
        <dbReference type="PROSITE" id="PS51371"/>
    </source>
</evidence>
<evidence type="ECO:0000256" key="1">
    <source>
        <dbReference type="ARBA" id="ARBA00023122"/>
    </source>
</evidence>
<protein>
    <recommendedName>
        <fullName evidence="2">CBS domain-containing protein</fullName>
    </recommendedName>
</protein>
<dbReference type="Pfam" id="PF00571">
    <property type="entry name" value="CBS"/>
    <property type="match status" value="2"/>
</dbReference>
<accession>A0A3B1E403</accession>
<dbReference type="InterPro" id="IPR000644">
    <property type="entry name" value="CBS_dom"/>
</dbReference>
<sequence length="155" mass="18044">MKYKESHYVRELLNKITLEELMTKNPVMIEVDDPFHMVDEKMRQNNVRHLPVVDIDGKLVGIISQRDLYRTRAPRVRPDGSRYYEEEILDEFILAHCMTKNPFALYENNTLATAILEMSKTKYGAIPIIDDDKHVKGIMTAHDIIRKASEILKEG</sequence>
<keyword evidence="1" id="KW-0129">CBS domain</keyword>
<feature type="domain" description="CBS" evidence="2">
    <location>
        <begin position="98"/>
        <end position="154"/>
    </location>
</feature>
<dbReference type="Gene3D" id="3.10.580.10">
    <property type="entry name" value="CBS-domain"/>
    <property type="match status" value="1"/>
</dbReference>
<evidence type="ECO:0000313" key="3">
    <source>
        <dbReference type="EMBL" id="VAX37147.1"/>
    </source>
</evidence>
<dbReference type="InterPro" id="IPR046342">
    <property type="entry name" value="CBS_dom_sf"/>
</dbReference>
<dbReference type="PANTHER" id="PTHR43080:SF2">
    <property type="entry name" value="CBS DOMAIN-CONTAINING PROTEIN"/>
    <property type="match status" value="1"/>
</dbReference>
<feature type="domain" description="CBS" evidence="2">
    <location>
        <begin position="22"/>
        <end position="81"/>
    </location>
</feature>
<organism evidence="3">
    <name type="scientific">hydrothermal vent metagenome</name>
    <dbReference type="NCBI Taxonomy" id="652676"/>
    <lineage>
        <taxon>unclassified sequences</taxon>
        <taxon>metagenomes</taxon>
        <taxon>ecological metagenomes</taxon>
    </lineage>
</organism>
<dbReference type="AlphaFoldDB" id="A0A3B1E403"/>
<dbReference type="PANTHER" id="PTHR43080">
    <property type="entry name" value="CBS DOMAIN-CONTAINING PROTEIN CBSX3, MITOCHONDRIAL"/>
    <property type="match status" value="1"/>
</dbReference>
<name>A0A3B1E403_9ZZZZ</name>